<evidence type="ECO:0000313" key="13">
    <source>
        <dbReference type="Proteomes" id="UP001107558"/>
    </source>
</evidence>
<dbReference type="PANTHER" id="PTHR13363">
    <property type="entry name" value="RING FINGER AND SRY DOMAIN-CONTAINING"/>
    <property type="match status" value="1"/>
</dbReference>
<dbReference type="SMART" id="SM00449">
    <property type="entry name" value="SPRY"/>
    <property type="match status" value="1"/>
</dbReference>
<evidence type="ECO:0000256" key="1">
    <source>
        <dbReference type="ARBA" id="ARBA00000900"/>
    </source>
</evidence>
<keyword evidence="4" id="KW-0479">Metal-binding</keyword>
<dbReference type="Gene3D" id="2.60.120.920">
    <property type="match status" value="1"/>
</dbReference>
<dbReference type="Proteomes" id="UP001107558">
    <property type="component" value="Chromosome 2"/>
</dbReference>
<feature type="domain" description="RING-type" evidence="10">
    <location>
        <begin position="1225"/>
        <end position="1263"/>
    </location>
</feature>
<evidence type="ECO:0000256" key="4">
    <source>
        <dbReference type="ARBA" id="ARBA00022723"/>
    </source>
</evidence>
<keyword evidence="3" id="KW-0808">Transferase</keyword>
<dbReference type="SUPFAM" id="SSF49899">
    <property type="entry name" value="Concanavalin A-like lectins/glucanases"/>
    <property type="match status" value="1"/>
</dbReference>
<evidence type="ECO:0000256" key="5">
    <source>
        <dbReference type="ARBA" id="ARBA00022771"/>
    </source>
</evidence>
<evidence type="ECO:0000256" key="2">
    <source>
        <dbReference type="ARBA" id="ARBA00012483"/>
    </source>
</evidence>
<dbReference type="InterPro" id="IPR057987">
    <property type="entry name" value="TPR_RNF123/RKP"/>
</dbReference>
<dbReference type="Pfam" id="PF00622">
    <property type="entry name" value="SPRY"/>
    <property type="match status" value="1"/>
</dbReference>
<evidence type="ECO:0000256" key="7">
    <source>
        <dbReference type="ARBA" id="ARBA00022833"/>
    </source>
</evidence>
<keyword evidence="6" id="KW-0833">Ubl conjugation pathway</keyword>
<feature type="domain" description="B30.2/SPRY" evidence="11">
    <location>
        <begin position="41"/>
        <end position="221"/>
    </location>
</feature>
<comment type="catalytic activity">
    <reaction evidence="1">
        <text>S-ubiquitinyl-[E2 ubiquitin-conjugating enzyme]-L-cysteine + [acceptor protein]-L-lysine = [E2 ubiquitin-conjugating enzyme]-L-cysteine + N(6)-ubiquitinyl-[acceptor protein]-L-lysine.</text>
        <dbReference type="EC" id="2.3.2.27"/>
    </reaction>
</comment>
<dbReference type="GO" id="GO:0061630">
    <property type="term" value="F:ubiquitin protein ligase activity"/>
    <property type="evidence" value="ECO:0007669"/>
    <property type="project" value="UniProtKB-EC"/>
</dbReference>
<dbReference type="Gene3D" id="3.30.40.10">
    <property type="entry name" value="Zinc/RING finger domain, C3HC4 (zinc finger)"/>
    <property type="match status" value="1"/>
</dbReference>
<dbReference type="EC" id="2.3.2.27" evidence="2"/>
<feature type="region of interest" description="Disordered" evidence="9">
    <location>
        <begin position="1301"/>
        <end position="1325"/>
    </location>
</feature>
<dbReference type="InterPro" id="IPR001841">
    <property type="entry name" value="Znf_RING"/>
</dbReference>
<evidence type="ECO:0000256" key="6">
    <source>
        <dbReference type="ARBA" id="ARBA00022786"/>
    </source>
</evidence>
<dbReference type="SUPFAM" id="SSF57850">
    <property type="entry name" value="RING/U-box"/>
    <property type="match status" value="1"/>
</dbReference>
<keyword evidence="7" id="KW-0862">Zinc</keyword>
<organism evidence="12 13">
    <name type="scientific">Polypedilum vanderplanki</name>
    <name type="common">Sleeping chironomid midge</name>
    <dbReference type="NCBI Taxonomy" id="319348"/>
    <lineage>
        <taxon>Eukaryota</taxon>
        <taxon>Metazoa</taxon>
        <taxon>Ecdysozoa</taxon>
        <taxon>Arthropoda</taxon>
        <taxon>Hexapoda</taxon>
        <taxon>Insecta</taxon>
        <taxon>Pterygota</taxon>
        <taxon>Neoptera</taxon>
        <taxon>Endopterygota</taxon>
        <taxon>Diptera</taxon>
        <taxon>Nematocera</taxon>
        <taxon>Chironomoidea</taxon>
        <taxon>Chironomidae</taxon>
        <taxon>Chironominae</taxon>
        <taxon>Polypedilum</taxon>
        <taxon>Polypedilum</taxon>
    </lineage>
</organism>
<dbReference type="EMBL" id="JADBJN010000002">
    <property type="protein sequence ID" value="KAG5676392.1"/>
    <property type="molecule type" value="Genomic_DNA"/>
</dbReference>
<dbReference type="CDD" id="cd16541">
    <property type="entry name" value="RING-HC_RNF123"/>
    <property type="match status" value="1"/>
</dbReference>
<dbReference type="GO" id="GO:0008270">
    <property type="term" value="F:zinc ion binding"/>
    <property type="evidence" value="ECO:0007669"/>
    <property type="project" value="UniProtKB-KW"/>
</dbReference>
<keyword evidence="5 8" id="KW-0863">Zinc-finger</keyword>
<dbReference type="FunFam" id="3.30.40.10:FF:000133">
    <property type="entry name" value="E3 ubiquitin-protein ligase RNF123"/>
    <property type="match status" value="1"/>
</dbReference>
<evidence type="ECO:0000259" key="10">
    <source>
        <dbReference type="PROSITE" id="PS50089"/>
    </source>
</evidence>
<reference evidence="12" key="1">
    <citation type="submission" date="2021-03" db="EMBL/GenBank/DDBJ databases">
        <title>Chromosome level genome of the anhydrobiotic midge Polypedilum vanderplanki.</title>
        <authorList>
            <person name="Yoshida Y."/>
            <person name="Kikawada T."/>
            <person name="Gusev O."/>
        </authorList>
    </citation>
    <scope>NUCLEOTIDE SEQUENCE</scope>
    <source>
        <strain evidence="12">NIAS01</strain>
        <tissue evidence="12">Whole body or cell culture</tissue>
    </source>
</reference>
<dbReference type="PROSITE" id="PS50089">
    <property type="entry name" value="ZF_RING_2"/>
    <property type="match status" value="1"/>
</dbReference>
<sequence length="1325" mass="151132">MDYSRILTNIFNTTFTKDETKDFVSCIEVVKKHLDERLENFQEKIDENRENEIVGAKTVVWDVEDSENISNLVRISKDRLSILSQSAFSTLKANATIIAGKYMYEVQLKSKGVMQIGFCSSKCKFTQDTGVGDTKFSYGLDGSKKRLWHVYTKNYGPYWRSGDIFGVCLDMENRTIEYHRNGVPLGVAFDDLERGPGISLFPAVSLAFNDSLTANFGGSPFRYPVNGYKPIQLPPLKLLYQADILLEYLVNIARLISSNSIHQKEKVVAKTEISTDSLYMLISSIIVEKMIPMLINSYVVEDRVVKIIKSLCVLKSTSNSLIQPGEPGSTLEAFLSLLWTHMEDFEIKIFLKRLLNYLSNTFKETPTDLEYENQRKIIVILTCLCNHTQTRKYFLERKFFKKNCLALFLYIKPPDESTLELLLSDEIIWTEGLGGDKQTYLDACEKLKSYTSILYFLQKKLILTLLNNNDGSDDTPSSRKIFMNRFRTFTLDNLSVSFNTTTQPAIGLSLLCLLLDVAKQLHDEENPEKEYLVVNHRYFYDNSFNYGHIDRVGGVLSHLTRVFKKELTDELGLDENEPIQQQQQPVEQNNFLQDIYSTMFLVGNNNGTGSYSIVRNPFNTQSSQIDVPIAPGNIDNHKSICEIIDCSIMFYHSVAYKYVVMIADLRDSISHLSNILMETKNCRDEVIKNLEEYKNSVEGFSSSHDEILRELSEKFCERKNIFAKRSIELARKQAWYRSVALGTQRRNLLCWLTGCVFKTIAEASTTGILFSFVPEHYVTILPLLLDTILDFSFHDSGLQHNLSECQDLIDMSAEFLSSHLADSRVIIASCKDALIQALGTLTCHEIGVKALENCSEESQLMLVRALLRRYENRAWGQSNWIMLRFWLGENAAFAYRDPRQPCIFQDSSQMTVTLPLARGRQKNSAHTGLLHLIAPPYPSKHFQRLICQVLIDDEPYSTGFLNSLLTQLNWAFSEFIHILQDIENLLQRDSQAPLPDPRQLKICSMCFDLTISLMRALEMIVNIAPEIFKDSSRPNSDNLLGRVSQLVIQVLSRVTVPPSCFQFVIDLCLPDLISVTHFAILTASLGILLGLMSDELEFETLARLPKVSRHILTDSSFQIACLEFALGEIKSTVHIPADQPRGNFDPKLNRFVDPITNEIRRTPSHRLLNERTMKHDPPILKFNLGDYLTHVSNEEIERVKKMIEVLQMRQSLLSETTLVSEDALCTICYARQNDVIFDPCSHQSCHSCIIQHLMSVKTCFYCKTFITSVKKLDGTVLYTNEAPNSPQRVFLNVQTDDSINSENYETTSTRSHETMTSVNNEDISN</sequence>
<dbReference type="InterPro" id="IPR043136">
    <property type="entry name" value="B30.2/SPRY_sf"/>
</dbReference>
<proteinExistence type="predicted"/>
<gene>
    <name evidence="12" type="ORF">PVAND_006232</name>
</gene>
<dbReference type="Pfam" id="PF13920">
    <property type="entry name" value="zf-C3HC4_3"/>
    <property type="match status" value="1"/>
</dbReference>
<dbReference type="PANTHER" id="PTHR13363:SF5">
    <property type="entry name" value="E3 UBIQUITIN-PROTEIN LIGASE RNF123"/>
    <property type="match status" value="1"/>
</dbReference>
<dbReference type="InterPro" id="IPR013083">
    <property type="entry name" value="Znf_RING/FYVE/PHD"/>
</dbReference>
<name>A0A9J6C3F4_POLVA</name>
<dbReference type="InterPro" id="IPR001870">
    <property type="entry name" value="B30.2/SPRY"/>
</dbReference>
<keyword evidence="13" id="KW-1185">Reference proteome</keyword>
<dbReference type="Pfam" id="PF25576">
    <property type="entry name" value="TPR_RNF123"/>
    <property type="match status" value="1"/>
</dbReference>
<dbReference type="GO" id="GO:0051603">
    <property type="term" value="P:proteolysis involved in protein catabolic process"/>
    <property type="evidence" value="ECO:0007669"/>
    <property type="project" value="TreeGrafter"/>
</dbReference>
<dbReference type="GO" id="GO:0005737">
    <property type="term" value="C:cytoplasm"/>
    <property type="evidence" value="ECO:0007669"/>
    <property type="project" value="TreeGrafter"/>
</dbReference>
<protein>
    <recommendedName>
        <fullName evidence="2">RING-type E3 ubiquitin transferase</fullName>
        <ecNumber evidence="2">2.3.2.27</ecNumber>
    </recommendedName>
</protein>
<accession>A0A9J6C3F4</accession>
<evidence type="ECO:0000313" key="12">
    <source>
        <dbReference type="EMBL" id="KAG5676392.1"/>
    </source>
</evidence>
<evidence type="ECO:0000256" key="9">
    <source>
        <dbReference type="SAM" id="MobiDB-lite"/>
    </source>
</evidence>
<dbReference type="GO" id="GO:0016567">
    <property type="term" value="P:protein ubiquitination"/>
    <property type="evidence" value="ECO:0007669"/>
    <property type="project" value="UniProtKB-ARBA"/>
</dbReference>
<dbReference type="OrthoDB" id="258495at2759"/>
<dbReference type="InterPro" id="IPR045129">
    <property type="entry name" value="RNF123/RKP/RSPRY1"/>
</dbReference>
<comment type="caution">
    <text evidence="12">The sequence shown here is derived from an EMBL/GenBank/DDBJ whole genome shotgun (WGS) entry which is preliminary data.</text>
</comment>
<dbReference type="PROSITE" id="PS50188">
    <property type="entry name" value="B302_SPRY"/>
    <property type="match status" value="1"/>
</dbReference>
<dbReference type="InterPro" id="IPR003877">
    <property type="entry name" value="SPRY_dom"/>
</dbReference>
<evidence type="ECO:0000256" key="3">
    <source>
        <dbReference type="ARBA" id="ARBA00022679"/>
    </source>
</evidence>
<evidence type="ECO:0000259" key="11">
    <source>
        <dbReference type="PROSITE" id="PS50188"/>
    </source>
</evidence>
<evidence type="ECO:0000256" key="8">
    <source>
        <dbReference type="PROSITE-ProRule" id="PRU00175"/>
    </source>
</evidence>
<dbReference type="InterPro" id="IPR013320">
    <property type="entry name" value="ConA-like_dom_sf"/>
</dbReference>